<keyword evidence="2" id="KW-1185">Reference proteome</keyword>
<protein>
    <submittedName>
        <fullName evidence="1">Uncharacterized protein</fullName>
    </submittedName>
</protein>
<name>E0S8Q1_ENCIT</name>
<reference evidence="1 2" key="2">
    <citation type="journal article" date="2012" name="Proc. Natl. Acad. Sci. U.S.A.">
        <title>Gain and loss of multiple functionally related, horizontally transferred genes in the reduced genomes of two microsporidian parasites.</title>
        <authorList>
            <person name="Pombert J.-F."/>
            <person name="Selman M."/>
            <person name="Burki F."/>
            <person name="Bardell F.T."/>
            <person name="Farinelli L."/>
            <person name="Solter L.F."/>
            <person name="Whitman D.W."/>
            <person name="Weiss L.M."/>
            <person name="Corradi N."/>
            <person name="Keeling P.J."/>
        </authorList>
    </citation>
    <scope>NUCLEOTIDE SEQUENCE [LARGE SCALE GENOMIC DNA]</scope>
    <source>
        <strain evidence="1 2">ATCC 50506</strain>
    </source>
</reference>
<dbReference type="HOGENOM" id="CLU_2145834_0_0_1"/>
<reference evidence="1 2" key="1">
    <citation type="journal article" date="2010" name="Nat. Commun.">
        <title>The complete sequence of the smallest known nuclear genome from the microsporidian Encephalitozoon intestinalis.</title>
        <authorList>
            <person name="Corradi N."/>
            <person name="Pombert J.-F."/>
            <person name="Farinelli L."/>
            <person name="Didier E.S."/>
            <person name="Keeling P.J."/>
        </authorList>
    </citation>
    <scope>NUCLEOTIDE SEQUENCE [LARGE SCALE GENOMIC DNA]</scope>
    <source>
        <strain evidence="1 2">ATCC 50506</strain>
    </source>
</reference>
<accession>E0S8Q1</accession>
<dbReference type="KEGG" id="ein:Eint_081020"/>
<dbReference type="OrthoDB" id="2190037at2759"/>
<dbReference type="GeneID" id="9698222"/>
<organism evidence="1 2">
    <name type="scientific">Encephalitozoon intestinalis (strain ATCC 50506)</name>
    <name type="common">Microsporidian parasite</name>
    <name type="synonym">Septata intestinalis</name>
    <dbReference type="NCBI Taxonomy" id="876142"/>
    <lineage>
        <taxon>Eukaryota</taxon>
        <taxon>Fungi</taxon>
        <taxon>Fungi incertae sedis</taxon>
        <taxon>Microsporidia</taxon>
        <taxon>Unikaryonidae</taxon>
        <taxon>Encephalitozoon</taxon>
    </lineage>
</organism>
<sequence length="112" mass="13104">MDRENYLKLEKAIRKGEHLESLSVLRTILDRVVGDISETCPKEDLELLSKSIQHQRLVYEKAVSLYEGMQVENMEEDVLIRCLEDFNRSLQEYYALPGNSKPQDSEEEKDKL</sequence>
<evidence type="ECO:0000313" key="2">
    <source>
        <dbReference type="Proteomes" id="UP000002313"/>
    </source>
</evidence>
<gene>
    <name evidence="1" type="ORF">Eint_081020</name>
</gene>
<dbReference type="AlphaFoldDB" id="E0S8Q1"/>
<dbReference type="RefSeq" id="XP_003073394.2">
    <property type="nucleotide sequence ID" value="XM_003073348.2"/>
</dbReference>
<evidence type="ECO:0000313" key="1">
    <source>
        <dbReference type="EMBL" id="ADM12034.2"/>
    </source>
</evidence>
<proteinExistence type="predicted"/>
<dbReference type="EMBL" id="CP001949">
    <property type="protein sequence ID" value="ADM12034.2"/>
    <property type="molecule type" value="Genomic_DNA"/>
</dbReference>
<dbReference type="Proteomes" id="UP000002313">
    <property type="component" value="Chromosome VIII"/>
</dbReference>
<dbReference type="VEuPathDB" id="MicrosporidiaDB:Eint_081020"/>